<evidence type="ECO:0000256" key="1">
    <source>
        <dbReference type="SAM" id="Phobius"/>
    </source>
</evidence>
<feature type="transmembrane region" description="Helical" evidence="1">
    <location>
        <begin position="20"/>
        <end position="44"/>
    </location>
</feature>
<accession>A0A0F9JTQ5</accession>
<keyword evidence="1" id="KW-0812">Transmembrane</keyword>
<protein>
    <submittedName>
        <fullName evidence="2">Uncharacterized protein</fullName>
    </submittedName>
</protein>
<dbReference type="EMBL" id="LAZR01009340">
    <property type="protein sequence ID" value="KKM73209.1"/>
    <property type="molecule type" value="Genomic_DNA"/>
</dbReference>
<gene>
    <name evidence="2" type="ORF">LCGC14_1412760</name>
</gene>
<keyword evidence="1" id="KW-1133">Transmembrane helix</keyword>
<feature type="transmembrane region" description="Helical" evidence="1">
    <location>
        <begin position="56"/>
        <end position="78"/>
    </location>
</feature>
<organism evidence="2">
    <name type="scientific">marine sediment metagenome</name>
    <dbReference type="NCBI Taxonomy" id="412755"/>
    <lineage>
        <taxon>unclassified sequences</taxon>
        <taxon>metagenomes</taxon>
        <taxon>ecological metagenomes</taxon>
    </lineage>
</organism>
<keyword evidence="1" id="KW-0472">Membrane</keyword>
<feature type="transmembrane region" description="Helical" evidence="1">
    <location>
        <begin position="122"/>
        <end position="140"/>
    </location>
</feature>
<comment type="caution">
    <text evidence="2">The sequence shown here is derived from an EMBL/GenBank/DDBJ whole genome shotgun (WGS) entry which is preliminary data.</text>
</comment>
<reference evidence="2" key="1">
    <citation type="journal article" date="2015" name="Nature">
        <title>Complex archaea that bridge the gap between prokaryotes and eukaryotes.</title>
        <authorList>
            <person name="Spang A."/>
            <person name="Saw J.H."/>
            <person name="Jorgensen S.L."/>
            <person name="Zaremba-Niedzwiedzka K."/>
            <person name="Martijn J."/>
            <person name="Lind A.E."/>
            <person name="van Eijk R."/>
            <person name="Schleper C."/>
            <person name="Guy L."/>
            <person name="Ettema T.J."/>
        </authorList>
    </citation>
    <scope>NUCLEOTIDE SEQUENCE</scope>
</reference>
<dbReference type="AlphaFoldDB" id="A0A0F9JTQ5"/>
<name>A0A0F9JTQ5_9ZZZZ</name>
<feature type="non-terminal residue" evidence="2">
    <location>
        <position position="165"/>
    </location>
</feature>
<proteinExistence type="predicted"/>
<sequence length="165" mass="19342">MNVNKKIENKRATVIFFNDWVGFVIIISIFFITIPCAIIVSFFSSFQQASIFYINFIIYNFLFVCVSLAISEFSKLLLLGIRKSKIVRVLLGKQNLPKLLISNQNTQTQIVTINSKVFIKRWFSFFVYSFALTMTFRFFPGDFVEGVFLLFSSIVIFPFYRTYYI</sequence>
<evidence type="ECO:0000313" key="2">
    <source>
        <dbReference type="EMBL" id="KKM73209.1"/>
    </source>
</evidence>
<feature type="transmembrane region" description="Helical" evidence="1">
    <location>
        <begin position="146"/>
        <end position="164"/>
    </location>
</feature>